<keyword evidence="3" id="KW-0998">Cell outer membrane</keyword>
<name>A0A2A2AEM9_9BURK</name>
<feature type="compositionally biased region" description="Pro residues" evidence="5">
    <location>
        <begin position="409"/>
        <end position="422"/>
    </location>
</feature>
<evidence type="ECO:0000259" key="6">
    <source>
        <dbReference type="PROSITE" id="PS51123"/>
    </source>
</evidence>
<gene>
    <name evidence="7" type="ORF">CK620_03315</name>
</gene>
<dbReference type="InterPro" id="IPR006664">
    <property type="entry name" value="OMP_bac"/>
</dbReference>
<sequence>MAARAGPSGRTGSGKTRQALAGAIRACSRSRRAWARSGLGRRQGANRSDARRYRKDWQAMQATRIRRGTRRCDLCRLSPIPSLGIPASSISTPSMNKGGFAMPTTARNSARLSSGLRSGVCVLAVFSLAGCQTMSGGVFKDTFANDDPCAPNARNIGIAAGGLVGALVGRAVGDKETAAVVAGGVIGAAVGGLIGQDIDYRRCELSKISRQHQLAMAVQEISLPQAGQSSSSASGLLVSLQDAGQEFVSGSAQPTARGRQAFADIARAYKMSRPGENPQDYQVRIRNIRILLVGHTDDTGSTTLNAELSEKRARAVAEIFAQHGFQRSQLFFQGAGETLPIASNETEEGRRQNRRVEIIDLHGSAALDSYIQSRTPQTRYYRAHTEIVSPAESKPTSGAATVASAPAPKAAPPTRSAPPPKAPQQSKAPLPSKSPSQPKPQAPARATPPQETSAPVQTASGPSASSPQQPARQGSAIVRAAPGSFIDFGGSRLDRSNLKVANIGQAINQEPAIFSLISKAHASGGSAIAHCTNDRYREQRGVKSLQTGKLKTSEYMPGLYQTSWVGMVNGHLLAMNKMAVLRESALPANAPELLIYTDYKGDKKSKAQWRGQPKVNTYHGSNGLLYRIFSDGPIQCMDILIPNQRPTHADAVVLIYKRQGESWQSSFAMDMAGRKK</sequence>
<comment type="subcellular location">
    <subcellularLocation>
        <location evidence="1">Cell outer membrane</location>
    </subcellularLocation>
</comment>
<keyword evidence="2 4" id="KW-0472">Membrane</keyword>
<proteinExistence type="predicted"/>
<dbReference type="Gene3D" id="3.30.1330.60">
    <property type="entry name" value="OmpA-like domain"/>
    <property type="match status" value="1"/>
</dbReference>
<dbReference type="PRINTS" id="PR01021">
    <property type="entry name" value="OMPADOMAIN"/>
</dbReference>
<dbReference type="SUPFAM" id="SSF103088">
    <property type="entry name" value="OmpA-like"/>
    <property type="match status" value="1"/>
</dbReference>
<dbReference type="Pfam" id="PF13488">
    <property type="entry name" value="Gly-zipper_Omp"/>
    <property type="match status" value="1"/>
</dbReference>
<evidence type="ECO:0000313" key="8">
    <source>
        <dbReference type="Proteomes" id="UP000217999"/>
    </source>
</evidence>
<evidence type="ECO:0000256" key="4">
    <source>
        <dbReference type="PROSITE-ProRule" id="PRU00473"/>
    </source>
</evidence>
<dbReference type="PROSITE" id="PS51123">
    <property type="entry name" value="OMPA_2"/>
    <property type="match status" value="1"/>
</dbReference>
<feature type="domain" description="OmpA-like" evidence="6">
    <location>
        <begin position="234"/>
        <end position="364"/>
    </location>
</feature>
<feature type="compositionally biased region" description="Low complexity" evidence="5">
    <location>
        <begin position="423"/>
        <end position="436"/>
    </location>
</feature>
<protein>
    <submittedName>
        <fullName evidence="7">Cell envelope biogenesis protein OmpA</fullName>
    </submittedName>
</protein>
<evidence type="ECO:0000256" key="1">
    <source>
        <dbReference type="ARBA" id="ARBA00004442"/>
    </source>
</evidence>
<dbReference type="Proteomes" id="UP000217999">
    <property type="component" value="Unassembled WGS sequence"/>
</dbReference>
<dbReference type="CDD" id="cd07185">
    <property type="entry name" value="OmpA_C-like"/>
    <property type="match status" value="1"/>
</dbReference>
<feature type="region of interest" description="Disordered" evidence="5">
    <location>
        <begin position="391"/>
        <end position="475"/>
    </location>
</feature>
<evidence type="ECO:0000256" key="5">
    <source>
        <dbReference type="SAM" id="MobiDB-lite"/>
    </source>
</evidence>
<dbReference type="GO" id="GO:0009279">
    <property type="term" value="C:cell outer membrane"/>
    <property type="evidence" value="ECO:0007669"/>
    <property type="project" value="UniProtKB-SubCell"/>
</dbReference>
<evidence type="ECO:0000313" key="7">
    <source>
        <dbReference type="EMBL" id="PAT36243.1"/>
    </source>
</evidence>
<dbReference type="Pfam" id="PF00691">
    <property type="entry name" value="OmpA"/>
    <property type="match status" value="1"/>
</dbReference>
<dbReference type="EMBL" id="NSJF01000001">
    <property type="protein sequence ID" value="PAT36243.1"/>
    <property type="molecule type" value="Genomic_DNA"/>
</dbReference>
<dbReference type="InterPro" id="IPR006665">
    <property type="entry name" value="OmpA-like"/>
</dbReference>
<dbReference type="InterPro" id="IPR036737">
    <property type="entry name" value="OmpA-like_sf"/>
</dbReference>
<evidence type="ECO:0000256" key="3">
    <source>
        <dbReference type="ARBA" id="ARBA00023237"/>
    </source>
</evidence>
<dbReference type="InterPro" id="IPR050330">
    <property type="entry name" value="Bact_OuterMem_StrucFunc"/>
</dbReference>
<dbReference type="InterPro" id="IPR006690">
    <property type="entry name" value="OMPA-like_CS"/>
</dbReference>
<reference evidence="7 8" key="1">
    <citation type="submission" date="2017-08" db="EMBL/GenBank/DDBJ databases">
        <title>WGS of Clinical strains of the CDC Group NO-1 linked to zoonotic infections in humans.</title>
        <authorList>
            <person name="Bernier A.-M."/>
            <person name="Bernard K."/>
        </authorList>
    </citation>
    <scope>NUCLEOTIDE SEQUENCE [LARGE SCALE GENOMIC DNA]</scope>
    <source>
        <strain evidence="7 8">NML03-0146</strain>
    </source>
</reference>
<dbReference type="PROSITE" id="PS01068">
    <property type="entry name" value="OMPA_1"/>
    <property type="match status" value="1"/>
</dbReference>
<feature type="compositionally biased region" description="Low complexity" evidence="5">
    <location>
        <begin position="395"/>
        <end position="408"/>
    </location>
</feature>
<accession>A0A2A2AEM9</accession>
<dbReference type="AlphaFoldDB" id="A0A2A2AEM9"/>
<feature type="compositionally biased region" description="Polar residues" evidence="5">
    <location>
        <begin position="449"/>
        <end position="458"/>
    </location>
</feature>
<feature type="region of interest" description="Disordered" evidence="5">
    <location>
        <begin position="1"/>
        <end position="21"/>
    </location>
</feature>
<organism evidence="7 8">
    <name type="scientific">Vandammella animalimorsus</name>
    <dbReference type="NCBI Taxonomy" id="2029117"/>
    <lineage>
        <taxon>Bacteria</taxon>
        <taxon>Pseudomonadati</taxon>
        <taxon>Pseudomonadota</taxon>
        <taxon>Betaproteobacteria</taxon>
        <taxon>Burkholderiales</taxon>
        <taxon>Comamonadaceae</taxon>
        <taxon>Vandammella</taxon>
    </lineage>
</organism>
<feature type="compositionally biased region" description="Low complexity" evidence="5">
    <location>
        <begin position="459"/>
        <end position="475"/>
    </location>
</feature>
<evidence type="ECO:0000256" key="2">
    <source>
        <dbReference type="ARBA" id="ARBA00023136"/>
    </source>
</evidence>
<dbReference type="PANTHER" id="PTHR30329">
    <property type="entry name" value="STATOR ELEMENT OF FLAGELLAR MOTOR COMPLEX"/>
    <property type="match status" value="1"/>
</dbReference>
<dbReference type="InterPro" id="IPR039567">
    <property type="entry name" value="Gly-zipper"/>
</dbReference>
<dbReference type="PANTHER" id="PTHR30329:SF21">
    <property type="entry name" value="LIPOPROTEIN YIAD-RELATED"/>
    <property type="match status" value="1"/>
</dbReference>
<comment type="caution">
    <text evidence="7">The sequence shown here is derived from an EMBL/GenBank/DDBJ whole genome shotgun (WGS) entry which is preliminary data.</text>
</comment>